<accession>A0A0S8FW54</accession>
<evidence type="ECO:0000313" key="2">
    <source>
        <dbReference type="Proteomes" id="UP000051373"/>
    </source>
</evidence>
<organism evidence="1 2">
    <name type="scientific">candidate division WOR_3 bacterium SM23_42</name>
    <dbReference type="NCBI Taxonomy" id="1703779"/>
    <lineage>
        <taxon>Bacteria</taxon>
        <taxon>Bacteria division WOR-3</taxon>
    </lineage>
</organism>
<comment type="caution">
    <text evidence="1">The sequence shown here is derived from an EMBL/GenBank/DDBJ whole genome shotgun (WGS) entry which is preliminary data.</text>
</comment>
<protein>
    <submittedName>
        <fullName evidence="1">Uncharacterized protein</fullName>
    </submittedName>
</protein>
<evidence type="ECO:0000313" key="1">
    <source>
        <dbReference type="EMBL" id="KPK64164.1"/>
    </source>
</evidence>
<reference evidence="1 2" key="1">
    <citation type="journal article" date="2015" name="Microbiome">
        <title>Genomic resolution of linkages in carbon, nitrogen, and sulfur cycling among widespread estuary sediment bacteria.</title>
        <authorList>
            <person name="Baker B.J."/>
            <person name="Lazar C.S."/>
            <person name="Teske A.P."/>
            <person name="Dick G.J."/>
        </authorList>
    </citation>
    <scope>NUCLEOTIDE SEQUENCE [LARGE SCALE GENOMIC DNA]</scope>
    <source>
        <strain evidence="1">SM23_42</strain>
    </source>
</reference>
<dbReference type="EMBL" id="LJUJ01000005">
    <property type="protein sequence ID" value="KPK64164.1"/>
    <property type="molecule type" value="Genomic_DNA"/>
</dbReference>
<dbReference type="STRING" id="1703779.AMJ83_04000"/>
<gene>
    <name evidence="1" type="ORF">AMJ83_04000</name>
</gene>
<name>A0A0S8FW54_UNCW3</name>
<proteinExistence type="predicted"/>
<dbReference type="Proteomes" id="UP000051373">
    <property type="component" value="Unassembled WGS sequence"/>
</dbReference>
<sequence>MQFDSISSEPSVITSLDTLRRKQDGLKISGVKDFSFDVKQGFDQGLRVDLAGEVEGVGIEGNLSDKTSPASTIPLSEIDKMNLNIFTKNFYGGIGNLILDLPFGITDEIQGGTIGLRSDNAVHDVSVSYAIDRGAYKRTQFVGEEGKQSPYFLEGAVISGSDRVYLSRGIDEPILLSRDIDYSIDYALGIISFSNNRIITAQTRIEVEYQQAIEDYTNIYQQTNGTAKIANIEIDGMYRRRVDDKENPLTFVMSEEEKESLRLAGDSATVYRTYADTSSAGAYIKEDDRFTFVGQGNGDYDVVFFYVGEGQGEYVYDPNLKAFSYVAAGLGNYSPTKALPLPTSDDFYGLGAHLFDALEIQILGSRRDKNTFSSIDDENNNGFGYRAWLDKTISILSVNGSYVRYSDDFLMPSRQEDIDYNYTWNTSEALEEMGNLALSIKANQSLNIQAGYGLLNRKHHRKFVKLQPYFFELGYEGVGDINKYFASITKQVARVALFGRFEKVEQIQLISYNTQYYLTKKSYIGLKGNYDKDSVSSGITTIAYLGTTPLSVSLGHRWLNDTTFLFGNAIIDLTYRGASLHADLQQSQRYSQKRDETYTKVDEGEGDYVYDPITNTYIKKDGGDYVRKVFLLPDFTRVVSRNFNIEVGYTKSLFDLKGRFYYTNETDLLVHGEDITANLGDSRYNAAITFRQNVVEDARYALYATSSHERLFFCIPSIDALSARLEIRTRSEKEGQYERERRTTYGGELLYDLVTKPFLRPMVGYSYHKIYSQYFSDLDVRLQAPKIGLLLRIALLKNRGKIEITTETVYRQYNIDAVPFFFAANEPQGLSNTLGVFTGISVSTSTVFNVIYRVEFRPDEDPNQSLRLQSRIRF</sequence>
<dbReference type="AlphaFoldDB" id="A0A0S8FW54"/>